<dbReference type="AlphaFoldDB" id="A0ABD5P979"/>
<evidence type="ECO:0000259" key="2">
    <source>
        <dbReference type="Pfam" id="PF12146"/>
    </source>
</evidence>
<dbReference type="Gene3D" id="3.40.50.1820">
    <property type="entry name" value="alpha/beta hydrolase"/>
    <property type="match status" value="1"/>
</dbReference>
<reference evidence="3 4" key="1">
    <citation type="journal article" date="2019" name="Int. J. Syst. Evol. Microbiol.">
        <title>The Global Catalogue of Microorganisms (GCM) 10K type strain sequencing project: providing services to taxonomists for standard genome sequencing and annotation.</title>
        <authorList>
            <consortium name="The Broad Institute Genomics Platform"/>
            <consortium name="The Broad Institute Genome Sequencing Center for Infectious Disease"/>
            <person name="Wu L."/>
            <person name="Ma J."/>
        </authorList>
    </citation>
    <scope>NUCLEOTIDE SEQUENCE [LARGE SCALE GENOMIC DNA]</scope>
    <source>
        <strain evidence="3 4">CGMCC 1.12553</strain>
    </source>
</reference>
<keyword evidence="1 3" id="KW-0378">Hydrolase</keyword>
<protein>
    <submittedName>
        <fullName evidence="3">Alpha/beta hydrolase</fullName>
    </submittedName>
</protein>
<dbReference type="Pfam" id="PF12146">
    <property type="entry name" value="Hydrolase_4"/>
    <property type="match status" value="1"/>
</dbReference>
<dbReference type="EMBL" id="JBHSDS010000003">
    <property type="protein sequence ID" value="MFC4357459.1"/>
    <property type="molecule type" value="Genomic_DNA"/>
</dbReference>
<organism evidence="3 4">
    <name type="scientific">Halobium salinum</name>
    <dbReference type="NCBI Taxonomy" id="1364940"/>
    <lineage>
        <taxon>Archaea</taxon>
        <taxon>Methanobacteriati</taxon>
        <taxon>Methanobacteriota</taxon>
        <taxon>Stenosarchaea group</taxon>
        <taxon>Halobacteria</taxon>
        <taxon>Halobacteriales</taxon>
        <taxon>Haloferacaceae</taxon>
        <taxon>Halobium</taxon>
    </lineage>
</organism>
<dbReference type="PANTHER" id="PTHR22946:SF9">
    <property type="entry name" value="POLYKETIDE TRANSFERASE AF380"/>
    <property type="match status" value="1"/>
</dbReference>
<sequence>MKRLLVEREPSRFEFSKVRARFRSDDTECVGWLYRPDRPVDAPVVVMAPGFAAERRWGLPAYAERLAERGYAVYLFDYRGFGDSRGEPRGLVSPKRQLADLRAAITAVRRLDGIDENRLALWGISLSAGHAVRVAAEDTGVDAVVGVTPLLDGRSLVLSGGVVTGLKRVAAGVRDRLQSIALGDHTLPVADETGTAAFVQPGTRAGYLDLLDSDDAWDNELPARSFLSLLRYRPVGTVGDVTCPTLLLGGTRDEVASADSVSSAAGKMPNATYVSLPTDHFGVYHGETFEQVVGHATAFLDANL</sequence>
<evidence type="ECO:0000313" key="4">
    <source>
        <dbReference type="Proteomes" id="UP001595921"/>
    </source>
</evidence>
<dbReference type="SUPFAM" id="SSF53474">
    <property type="entry name" value="alpha/beta-Hydrolases"/>
    <property type="match status" value="1"/>
</dbReference>
<dbReference type="GO" id="GO:0016788">
    <property type="term" value="F:hydrolase activity, acting on ester bonds"/>
    <property type="evidence" value="ECO:0007669"/>
    <property type="project" value="UniProtKB-ARBA"/>
</dbReference>
<dbReference type="InterPro" id="IPR029058">
    <property type="entry name" value="AB_hydrolase_fold"/>
</dbReference>
<dbReference type="InterPro" id="IPR050261">
    <property type="entry name" value="FrsA_esterase"/>
</dbReference>
<dbReference type="InterPro" id="IPR022742">
    <property type="entry name" value="Hydrolase_4"/>
</dbReference>
<evidence type="ECO:0000313" key="3">
    <source>
        <dbReference type="EMBL" id="MFC4357459.1"/>
    </source>
</evidence>
<accession>A0ABD5P979</accession>
<dbReference type="PANTHER" id="PTHR22946">
    <property type="entry name" value="DIENELACTONE HYDROLASE DOMAIN-CONTAINING PROTEIN-RELATED"/>
    <property type="match status" value="1"/>
</dbReference>
<dbReference type="Proteomes" id="UP001595921">
    <property type="component" value="Unassembled WGS sequence"/>
</dbReference>
<comment type="caution">
    <text evidence="3">The sequence shown here is derived from an EMBL/GenBank/DDBJ whole genome shotgun (WGS) entry which is preliminary data.</text>
</comment>
<dbReference type="RefSeq" id="WP_267622241.1">
    <property type="nucleotide sequence ID" value="NZ_JAODIW010000006.1"/>
</dbReference>
<keyword evidence="4" id="KW-1185">Reference proteome</keyword>
<proteinExistence type="predicted"/>
<feature type="domain" description="Serine aminopeptidase S33" evidence="2">
    <location>
        <begin position="44"/>
        <end position="269"/>
    </location>
</feature>
<evidence type="ECO:0000256" key="1">
    <source>
        <dbReference type="ARBA" id="ARBA00022801"/>
    </source>
</evidence>
<gene>
    <name evidence="3" type="ORF">ACFO0N_05780</name>
</gene>
<name>A0ABD5P979_9EURY</name>